<proteinExistence type="predicted"/>
<evidence type="ECO:0000313" key="1">
    <source>
        <dbReference type="EMBL" id="SHM29693.1"/>
    </source>
</evidence>
<dbReference type="GO" id="GO:0000009">
    <property type="term" value="F:alpha-1,6-mannosyltransferase activity"/>
    <property type="evidence" value="ECO:0007669"/>
    <property type="project" value="InterPro"/>
</dbReference>
<dbReference type="Gene3D" id="3.90.550.20">
    <property type="match status" value="1"/>
</dbReference>
<sequence length="284" mass="32629">MAVPKIIHQFFAVGWDAVPTEAKNAIRLMRQQNPDWEYRFYDAAAAEAFIAERCDEHMLEVYRSIDPVYAAARADLFRYLVCYEEGGLYLDIKSTARAPLDTVFGPNDRYVLSQWFSKSEAVEQYKSHPELKGIRGGEYVQWFMACEAGHPYLAEVIKTVLHNIKVYRPLRDGAGRLGVLRLTGPIAYTLAIHPIIAKHPHVFRDYQADLKFAYSVYGDIRTHRTKLGSHYTAQTRPIIKTNLFETVLCMIRYGPMVKARKWLSGRKRGLVSRCQAMGSFLRSR</sequence>
<dbReference type="EMBL" id="FRBR01000013">
    <property type="protein sequence ID" value="SHM29693.1"/>
    <property type="molecule type" value="Genomic_DNA"/>
</dbReference>
<dbReference type="PANTHER" id="PTHR31834">
    <property type="entry name" value="INITIATION-SPECIFIC ALPHA-1,6-MANNOSYLTRANSFERASE"/>
    <property type="match status" value="1"/>
</dbReference>
<gene>
    <name evidence="1" type="ORF">SAMN05444398_11326</name>
</gene>
<dbReference type="STRING" id="337701.SAMN05444398_11326"/>
<dbReference type="SUPFAM" id="SSF53448">
    <property type="entry name" value="Nucleotide-diphospho-sugar transferases"/>
    <property type="match status" value="1"/>
</dbReference>
<evidence type="ECO:0000313" key="2">
    <source>
        <dbReference type="Proteomes" id="UP000183974"/>
    </source>
</evidence>
<organism evidence="1 2">
    <name type="scientific">Roseovarius pacificus</name>
    <dbReference type="NCBI Taxonomy" id="337701"/>
    <lineage>
        <taxon>Bacteria</taxon>
        <taxon>Pseudomonadati</taxon>
        <taxon>Pseudomonadota</taxon>
        <taxon>Alphaproteobacteria</taxon>
        <taxon>Rhodobacterales</taxon>
        <taxon>Roseobacteraceae</taxon>
        <taxon>Roseovarius</taxon>
    </lineage>
</organism>
<keyword evidence="2" id="KW-1185">Reference proteome</keyword>
<reference evidence="1 2" key="1">
    <citation type="submission" date="2016-11" db="EMBL/GenBank/DDBJ databases">
        <authorList>
            <person name="Jaros S."/>
            <person name="Januszkiewicz K."/>
            <person name="Wedrychowicz H."/>
        </authorList>
    </citation>
    <scope>NUCLEOTIDE SEQUENCE [LARGE SCALE GENOMIC DNA]</scope>
    <source>
        <strain evidence="1 2">DSM 29589</strain>
    </source>
</reference>
<dbReference type="InterPro" id="IPR039367">
    <property type="entry name" value="Och1-like"/>
</dbReference>
<dbReference type="RefSeq" id="WP_073036443.1">
    <property type="nucleotide sequence ID" value="NZ_BMLR01000013.1"/>
</dbReference>
<protein>
    <submittedName>
        <fullName evidence="1">Glycosyltransferase sugar-binding region containing DXD motif-containing protein</fullName>
    </submittedName>
</protein>
<name>A0A1M7HMY1_9RHOB</name>
<accession>A0A1M7HMY1</accession>
<dbReference type="PANTHER" id="PTHR31834:SF1">
    <property type="entry name" value="INITIATION-SPECIFIC ALPHA-1,6-MANNOSYLTRANSFERASE"/>
    <property type="match status" value="1"/>
</dbReference>
<dbReference type="InterPro" id="IPR029044">
    <property type="entry name" value="Nucleotide-diphossugar_trans"/>
</dbReference>
<dbReference type="GO" id="GO:0006487">
    <property type="term" value="P:protein N-linked glycosylation"/>
    <property type="evidence" value="ECO:0007669"/>
    <property type="project" value="TreeGrafter"/>
</dbReference>
<dbReference type="AlphaFoldDB" id="A0A1M7HMY1"/>
<dbReference type="Proteomes" id="UP000183974">
    <property type="component" value="Unassembled WGS sequence"/>
</dbReference>
<dbReference type="OrthoDB" id="277808at2"/>
<dbReference type="InterPro" id="IPR007577">
    <property type="entry name" value="GlycoTrfase_DXD_sugar-bd_CS"/>
</dbReference>
<keyword evidence="1" id="KW-0808">Transferase</keyword>
<dbReference type="Pfam" id="PF04488">
    <property type="entry name" value="Gly_transf_sug"/>
    <property type="match status" value="1"/>
</dbReference>